<keyword evidence="8" id="KW-1185">Reference proteome</keyword>
<dbReference type="Gene3D" id="2.60.40.150">
    <property type="entry name" value="C2 domain"/>
    <property type="match status" value="1"/>
</dbReference>
<dbReference type="PANTHER" id="PTHR45911:SF4">
    <property type="entry name" value="MULTIPLE C2 AND TRANSMEMBRANE DOMAIN-CONTAINING PROTEIN"/>
    <property type="match status" value="1"/>
</dbReference>
<feature type="domain" description="EF-hand" evidence="6">
    <location>
        <begin position="121"/>
        <end position="156"/>
    </location>
</feature>
<dbReference type="InterPro" id="IPR002048">
    <property type="entry name" value="EF_hand_dom"/>
</dbReference>
<evidence type="ECO:0008006" key="9">
    <source>
        <dbReference type="Google" id="ProtNLM"/>
    </source>
</evidence>
<feature type="domain" description="EF-hand" evidence="6">
    <location>
        <begin position="157"/>
        <end position="192"/>
    </location>
</feature>
<comment type="caution">
    <text evidence="7">The sequence shown here is derived from an EMBL/GenBank/DDBJ whole genome shotgun (WGS) entry which is preliminary data.</text>
</comment>
<dbReference type="Gene3D" id="1.10.238.10">
    <property type="entry name" value="EF-hand"/>
    <property type="match status" value="1"/>
</dbReference>
<evidence type="ECO:0000256" key="4">
    <source>
        <dbReference type="SAM" id="MobiDB-lite"/>
    </source>
</evidence>
<keyword evidence="3" id="KW-0175">Coiled coil</keyword>
<evidence type="ECO:0000259" key="6">
    <source>
        <dbReference type="PROSITE" id="PS50222"/>
    </source>
</evidence>
<name>A0ABQ6NBF2_9STRA</name>
<dbReference type="EMBL" id="BRYB01006576">
    <property type="protein sequence ID" value="GMI52139.1"/>
    <property type="molecule type" value="Genomic_DNA"/>
</dbReference>
<dbReference type="InterPro" id="IPR035892">
    <property type="entry name" value="C2_domain_sf"/>
</dbReference>
<reference evidence="7 8" key="1">
    <citation type="journal article" date="2023" name="Commun. Biol.">
        <title>Genome analysis of Parmales, the sister group of diatoms, reveals the evolutionary specialization of diatoms from phago-mixotrophs to photoautotrophs.</title>
        <authorList>
            <person name="Ban H."/>
            <person name="Sato S."/>
            <person name="Yoshikawa S."/>
            <person name="Yamada K."/>
            <person name="Nakamura Y."/>
            <person name="Ichinomiya M."/>
            <person name="Sato N."/>
            <person name="Blanc-Mathieu R."/>
            <person name="Endo H."/>
            <person name="Kuwata A."/>
            <person name="Ogata H."/>
        </authorList>
    </citation>
    <scope>NUCLEOTIDE SEQUENCE [LARGE SCALE GENOMIC DNA]</scope>
</reference>
<dbReference type="InterPro" id="IPR018247">
    <property type="entry name" value="EF_Hand_1_Ca_BS"/>
</dbReference>
<dbReference type="SUPFAM" id="SSF47473">
    <property type="entry name" value="EF-hand"/>
    <property type="match status" value="1"/>
</dbReference>
<feature type="compositionally biased region" description="Basic residues" evidence="4">
    <location>
        <begin position="531"/>
        <end position="546"/>
    </location>
</feature>
<dbReference type="InterPro" id="IPR011992">
    <property type="entry name" value="EF-hand-dom_pair"/>
</dbReference>
<evidence type="ECO:0000256" key="1">
    <source>
        <dbReference type="ARBA" id="ARBA00022723"/>
    </source>
</evidence>
<dbReference type="CDD" id="cd00030">
    <property type="entry name" value="C2"/>
    <property type="match status" value="1"/>
</dbReference>
<evidence type="ECO:0000256" key="2">
    <source>
        <dbReference type="ARBA" id="ARBA00022837"/>
    </source>
</evidence>
<organism evidence="7 8">
    <name type="scientific">Tetraparma gracilis</name>
    <dbReference type="NCBI Taxonomy" id="2962635"/>
    <lineage>
        <taxon>Eukaryota</taxon>
        <taxon>Sar</taxon>
        <taxon>Stramenopiles</taxon>
        <taxon>Ochrophyta</taxon>
        <taxon>Bolidophyceae</taxon>
        <taxon>Parmales</taxon>
        <taxon>Triparmaceae</taxon>
        <taxon>Tetraparma</taxon>
    </lineage>
</organism>
<evidence type="ECO:0000313" key="8">
    <source>
        <dbReference type="Proteomes" id="UP001165060"/>
    </source>
</evidence>
<dbReference type="SMART" id="SM00054">
    <property type="entry name" value="EFh"/>
    <property type="match status" value="2"/>
</dbReference>
<dbReference type="PROSITE" id="PS00018">
    <property type="entry name" value="EF_HAND_1"/>
    <property type="match status" value="2"/>
</dbReference>
<evidence type="ECO:0000313" key="7">
    <source>
        <dbReference type="EMBL" id="GMI52139.1"/>
    </source>
</evidence>
<feature type="region of interest" description="Disordered" evidence="4">
    <location>
        <begin position="524"/>
        <end position="546"/>
    </location>
</feature>
<dbReference type="PANTHER" id="PTHR45911">
    <property type="entry name" value="C2 DOMAIN-CONTAINING PROTEIN"/>
    <property type="match status" value="1"/>
</dbReference>
<keyword evidence="1" id="KW-0479">Metal-binding</keyword>
<dbReference type="InterPro" id="IPR000008">
    <property type="entry name" value="C2_dom"/>
</dbReference>
<sequence length="546" mass="61636">MRHGTGWAQFPSDEALDLAHSDPVAFKVKSKSLRLEKNQAKERMKRLSAQRTVQAQNLARRKAERETVENYTQTPYRAATGLHHGVDVMTTRFEEIDGKMKRAVAVRADQVLGKFANFMRENMLRVSDLIAKVDTSCDGVVDIEEMAAAIKMVHLDLSDEEVKILFEFLDDDNSGHIDAAELEASMRDFRRVEYESESLKSYIARTAATAVDGDNDMACMTAEKVIDMRLLSIGVKGKARQINSIPQLGQALIHRRFESDLSTPQHHMSMELAPKLLYSNSFDESLLTASLNTHEPIVVEPSGVKMQADEAILKGNVRDRTLEQGYANTVISRRAGQRSVVSRRKAARELLEAKAGQRAENDLARAQQFYEGVYGEVDITIKEARNIEMADANGTDGVCKIHFSDHPVCETSVQWNTLNPIWNETFRFRLRSEEDLKDSIKVELYDQDPHCQEYLGETNVRLELLEPMRQEEIAVELQKASTGSIFMSVVFLPVDVMIERKAKEFQAEKQALAGKISPRLEEARKAEAKMKRVNSTKKLKKIGSNT</sequence>
<feature type="domain" description="C2" evidence="5">
    <location>
        <begin position="354"/>
        <end position="477"/>
    </location>
</feature>
<proteinExistence type="predicted"/>
<dbReference type="PROSITE" id="PS50004">
    <property type="entry name" value="C2"/>
    <property type="match status" value="1"/>
</dbReference>
<gene>
    <name evidence="7" type="ORF">TeGR_g9321</name>
</gene>
<dbReference type="SUPFAM" id="SSF49562">
    <property type="entry name" value="C2 domain (Calcium/lipid-binding domain, CaLB)"/>
    <property type="match status" value="1"/>
</dbReference>
<keyword evidence="2" id="KW-0106">Calcium</keyword>
<protein>
    <recommendedName>
        <fullName evidence="9">Calmodulin</fullName>
    </recommendedName>
</protein>
<dbReference type="PROSITE" id="PS50222">
    <property type="entry name" value="EF_HAND_2"/>
    <property type="match status" value="2"/>
</dbReference>
<dbReference type="SMART" id="SM00239">
    <property type="entry name" value="C2"/>
    <property type="match status" value="1"/>
</dbReference>
<evidence type="ECO:0000259" key="5">
    <source>
        <dbReference type="PROSITE" id="PS50004"/>
    </source>
</evidence>
<accession>A0ABQ6NBF2</accession>
<dbReference type="Pfam" id="PF00168">
    <property type="entry name" value="C2"/>
    <property type="match status" value="1"/>
</dbReference>
<dbReference type="Proteomes" id="UP001165060">
    <property type="component" value="Unassembled WGS sequence"/>
</dbReference>
<evidence type="ECO:0000256" key="3">
    <source>
        <dbReference type="SAM" id="Coils"/>
    </source>
</evidence>
<feature type="coiled-coil region" evidence="3">
    <location>
        <begin position="30"/>
        <end position="57"/>
    </location>
</feature>